<gene>
    <name evidence="1" type="ORF">ABK905_22115</name>
</gene>
<organism evidence="1">
    <name type="scientific">Acerihabitans sp. KWT182</name>
    <dbReference type="NCBI Taxonomy" id="3157919"/>
    <lineage>
        <taxon>Bacteria</taxon>
        <taxon>Pseudomonadati</taxon>
        <taxon>Pseudomonadota</taxon>
        <taxon>Gammaproteobacteria</taxon>
        <taxon>Enterobacterales</taxon>
        <taxon>Pectobacteriaceae</taxon>
        <taxon>Acerihabitans</taxon>
    </lineage>
</organism>
<accession>A0AAU7Q897</accession>
<proteinExistence type="predicted"/>
<protein>
    <recommendedName>
        <fullName evidence="2">HPr kinase/phosphorylase C-terminal domain-containing protein</fullName>
    </recommendedName>
</protein>
<reference evidence="1" key="1">
    <citation type="submission" date="2024-06" db="EMBL/GenBank/DDBJ databases">
        <authorList>
            <person name="Coelho C."/>
            <person name="Bento M."/>
            <person name="Garcia E."/>
            <person name="Camelo A."/>
            <person name="Brandao I."/>
            <person name="Espirito Santo C."/>
            <person name="Trovao J."/>
            <person name="Verissimo A."/>
            <person name="Costa J."/>
            <person name="Tiago I."/>
        </authorList>
    </citation>
    <scope>NUCLEOTIDE SEQUENCE</scope>
    <source>
        <strain evidence="1">KWT182</strain>
    </source>
</reference>
<dbReference type="EMBL" id="CP157947">
    <property type="protein sequence ID" value="XBS69137.1"/>
    <property type="molecule type" value="Genomic_DNA"/>
</dbReference>
<sequence length="210" mass="23703">MRWWIYSLLCNSDFSADWKAACTTTYPIRRSTAEAFNLEINCGELSDGRQVAWHERDQTGYAWQKGGQHMAMYVSHKSFIHVIEFFRYYLLALEALKGSLILHASGVENRATGNIVAICGVKGAGKTSTMLNLTTSEAFRYFSGDKLLVDIHNNELRVRGWPDYPHVGAGSLRRHPVLCRKLGMTLTHPPSQQRKIATSSYLHPNCSTVH</sequence>
<evidence type="ECO:0008006" key="2">
    <source>
        <dbReference type="Google" id="ProtNLM"/>
    </source>
</evidence>
<evidence type="ECO:0000313" key="1">
    <source>
        <dbReference type="EMBL" id="XBS69137.1"/>
    </source>
</evidence>
<dbReference type="SUPFAM" id="SSF53795">
    <property type="entry name" value="PEP carboxykinase-like"/>
    <property type="match status" value="1"/>
</dbReference>
<name>A0AAU7Q897_9GAMM</name>
<dbReference type="AlphaFoldDB" id="A0AAU7Q897"/>